<proteinExistence type="inferred from homology"/>
<reference evidence="11" key="1">
    <citation type="submission" date="2019-12" db="EMBL/GenBank/DDBJ databases">
        <title>High-Quality draft genome sequences of three cyanobacteria isolated from the limestone walls of the Old Cathedral of Coimbra.</title>
        <authorList>
            <person name="Tiago I."/>
            <person name="Soares F."/>
            <person name="Portugal A."/>
        </authorList>
    </citation>
    <scope>NUCLEOTIDE SEQUENCE [LARGE SCALE GENOMIC DNA]</scope>
    <source>
        <strain evidence="11">C</strain>
    </source>
</reference>
<dbReference type="GO" id="GO:0006302">
    <property type="term" value="P:double-strand break repair"/>
    <property type="evidence" value="ECO:0007669"/>
    <property type="project" value="InterPro"/>
</dbReference>
<evidence type="ECO:0000256" key="2">
    <source>
        <dbReference type="ARBA" id="ARBA00021315"/>
    </source>
</evidence>
<organism evidence="11 12">
    <name type="scientific">Petrachloros mirabilis ULC683</name>
    <dbReference type="NCBI Taxonomy" id="2781853"/>
    <lineage>
        <taxon>Bacteria</taxon>
        <taxon>Bacillati</taxon>
        <taxon>Cyanobacteriota</taxon>
        <taxon>Cyanophyceae</taxon>
        <taxon>Synechococcales</taxon>
        <taxon>Petrachlorosaceae</taxon>
        <taxon>Petrachloros</taxon>
        <taxon>Petrachloros mirabilis</taxon>
    </lineage>
</organism>
<dbReference type="GO" id="GO:0005524">
    <property type="term" value="F:ATP binding"/>
    <property type="evidence" value="ECO:0007669"/>
    <property type="project" value="UniProtKB-KW"/>
</dbReference>
<evidence type="ECO:0000313" key="12">
    <source>
        <dbReference type="Proteomes" id="UP000607397"/>
    </source>
</evidence>
<name>A0A8K1ZZK5_9CYAN</name>
<comment type="similarity">
    <text evidence="1 8">Belongs to the RecN family.</text>
</comment>
<feature type="domain" description="Rad50/SbcC-type AAA" evidence="10">
    <location>
        <begin position="4"/>
        <end position="251"/>
    </location>
</feature>
<comment type="function">
    <text evidence="8">May be involved in recombinational repair of damaged DNA.</text>
</comment>
<keyword evidence="12" id="KW-1185">Reference proteome</keyword>
<dbReference type="GO" id="GO:0043590">
    <property type="term" value="C:bacterial nucleoid"/>
    <property type="evidence" value="ECO:0007669"/>
    <property type="project" value="TreeGrafter"/>
</dbReference>
<evidence type="ECO:0000256" key="8">
    <source>
        <dbReference type="PIRNR" id="PIRNR003128"/>
    </source>
</evidence>
<dbReference type="AlphaFoldDB" id="A0A8K1ZZK5"/>
<feature type="coiled-coil region" evidence="9">
    <location>
        <begin position="372"/>
        <end position="399"/>
    </location>
</feature>
<dbReference type="RefSeq" id="WP_161825204.1">
    <property type="nucleotide sequence ID" value="NZ_WVIC01000016.1"/>
</dbReference>
<evidence type="ECO:0000313" key="11">
    <source>
        <dbReference type="EMBL" id="NCJ06722.1"/>
    </source>
</evidence>
<dbReference type="SUPFAM" id="SSF52540">
    <property type="entry name" value="P-loop containing nucleoside triphosphate hydrolases"/>
    <property type="match status" value="1"/>
</dbReference>
<dbReference type="Gene3D" id="3.40.50.300">
    <property type="entry name" value="P-loop containing nucleotide triphosphate hydrolases"/>
    <property type="match status" value="2"/>
</dbReference>
<sequence length="583" mass="64613">MLLSLRIENFVLIDALVIHFGAGLNVLTGETGAGKSIVLDALDVVLGGKVSSRMVRVGREGLRPASGHRTTLEAEFRLTSGLRDWLQEIDIDPLEGEGLLCSRELSQSEAGLRSRSRVNGVIVNRQQVQQLRERVVEITAQGQTVQLVQGGRQRDWLDAFGGQKLQKLRSQVAVAHRDFLQTQQTLGQYRATEQQRLQQRDLLHFQHQELQQAELSNPDEADLLAQEFQRLSHSVELQAQSQQVYQLLYEQEQGAACADQLGKAVQLLEDMSTYDPQIQPLAALVQEALTQVEEAGRQIHTYGDLLETDPQRLQAISERMTQLKQICRKYGPTLTDALAYQVQVEADYQALTDGATSVEALEQASQASLAVLEKTCAQLSRLRRQAAQALEERLLYELKPLAMEKVQFQVQLTPVPPSGWGCDRITFLLSPNPGEPLQPLAETASGGEMSRFLLALKACFSRVDAVETLVFDEIDVGVSGQVAEAIAAKLHHLSHDHQVLCVTHQPIIAAMADHHFRVEKQTLPAQGADPERTVIRVHTLDLDQRRQELAQIAGGRSTQGTLAFVDTLLHQVATLRQPLSANP</sequence>
<keyword evidence="3" id="KW-0547">Nucleotide-binding</keyword>
<comment type="caution">
    <text evidence="11">The sequence shown here is derived from an EMBL/GenBank/DDBJ whole genome shotgun (WGS) entry which is preliminary data.</text>
</comment>
<dbReference type="PANTHER" id="PTHR11059:SF0">
    <property type="entry name" value="DNA REPAIR PROTEIN RECN"/>
    <property type="match status" value="1"/>
</dbReference>
<evidence type="ECO:0000259" key="10">
    <source>
        <dbReference type="Pfam" id="PF13476"/>
    </source>
</evidence>
<dbReference type="CDD" id="cd03241">
    <property type="entry name" value="ABC_RecN"/>
    <property type="match status" value="1"/>
</dbReference>
<evidence type="ECO:0000256" key="9">
    <source>
        <dbReference type="SAM" id="Coils"/>
    </source>
</evidence>
<dbReference type="PIRSF" id="PIRSF003128">
    <property type="entry name" value="RecN"/>
    <property type="match status" value="1"/>
</dbReference>
<protein>
    <recommendedName>
        <fullName evidence="2 8">DNA repair protein RecN</fullName>
    </recommendedName>
    <alternativeName>
        <fullName evidence="7 8">Recombination protein N</fullName>
    </alternativeName>
</protein>
<dbReference type="GO" id="GO:0009432">
    <property type="term" value="P:SOS response"/>
    <property type="evidence" value="ECO:0007669"/>
    <property type="project" value="TreeGrafter"/>
</dbReference>
<evidence type="ECO:0000256" key="4">
    <source>
        <dbReference type="ARBA" id="ARBA00022763"/>
    </source>
</evidence>
<gene>
    <name evidence="11" type="primary">recN</name>
    <name evidence="11" type="ORF">GS597_09425</name>
</gene>
<dbReference type="Pfam" id="PF13476">
    <property type="entry name" value="AAA_23"/>
    <property type="match status" value="1"/>
</dbReference>
<keyword evidence="9" id="KW-0175">Coiled coil</keyword>
<keyword evidence="5" id="KW-0067">ATP-binding</keyword>
<keyword evidence="6 8" id="KW-0234">DNA repair</keyword>
<dbReference type="GO" id="GO:0006310">
    <property type="term" value="P:DNA recombination"/>
    <property type="evidence" value="ECO:0007669"/>
    <property type="project" value="InterPro"/>
</dbReference>
<dbReference type="GO" id="GO:0016887">
    <property type="term" value="F:ATP hydrolysis activity"/>
    <property type="evidence" value="ECO:0007669"/>
    <property type="project" value="InterPro"/>
</dbReference>
<evidence type="ECO:0000256" key="1">
    <source>
        <dbReference type="ARBA" id="ARBA00009441"/>
    </source>
</evidence>
<evidence type="ECO:0000256" key="5">
    <source>
        <dbReference type="ARBA" id="ARBA00022840"/>
    </source>
</evidence>
<keyword evidence="4 8" id="KW-0227">DNA damage</keyword>
<evidence type="ECO:0000256" key="3">
    <source>
        <dbReference type="ARBA" id="ARBA00022741"/>
    </source>
</evidence>
<accession>A0A8K1ZZK5</accession>
<dbReference type="FunFam" id="3.40.50.300:FF:000356">
    <property type="entry name" value="DNA repair protein RecN"/>
    <property type="match status" value="1"/>
</dbReference>
<dbReference type="EMBL" id="WVIC01000016">
    <property type="protein sequence ID" value="NCJ06722.1"/>
    <property type="molecule type" value="Genomic_DNA"/>
</dbReference>
<dbReference type="InterPro" id="IPR038729">
    <property type="entry name" value="Rad50/SbcC_AAA"/>
</dbReference>
<dbReference type="InterPro" id="IPR004604">
    <property type="entry name" value="DNA_recomb/repair_RecN"/>
</dbReference>
<dbReference type="InterPro" id="IPR027417">
    <property type="entry name" value="P-loop_NTPase"/>
</dbReference>
<dbReference type="NCBIfam" id="TIGR00634">
    <property type="entry name" value="recN"/>
    <property type="match status" value="1"/>
</dbReference>
<dbReference type="Proteomes" id="UP000607397">
    <property type="component" value="Unassembled WGS sequence"/>
</dbReference>
<evidence type="ECO:0000256" key="6">
    <source>
        <dbReference type="ARBA" id="ARBA00023204"/>
    </source>
</evidence>
<evidence type="ECO:0000256" key="7">
    <source>
        <dbReference type="ARBA" id="ARBA00033408"/>
    </source>
</evidence>
<dbReference type="PANTHER" id="PTHR11059">
    <property type="entry name" value="DNA REPAIR PROTEIN RECN"/>
    <property type="match status" value="1"/>
</dbReference>